<dbReference type="InterPro" id="IPR027806">
    <property type="entry name" value="HARBI1_dom"/>
</dbReference>
<evidence type="ECO:0000313" key="6">
    <source>
        <dbReference type="Proteomes" id="UP000005408"/>
    </source>
</evidence>
<feature type="region of interest" description="Disordered" evidence="3">
    <location>
        <begin position="101"/>
        <end position="222"/>
    </location>
</feature>
<keyword evidence="2" id="KW-0479">Metal-binding</keyword>
<feature type="region of interest" description="Disordered" evidence="3">
    <location>
        <begin position="270"/>
        <end position="289"/>
    </location>
</feature>
<organism evidence="5 6">
    <name type="scientific">Magallana gigas</name>
    <name type="common">Pacific oyster</name>
    <name type="synonym">Crassostrea gigas</name>
    <dbReference type="NCBI Taxonomy" id="29159"/>
    <lineage>
        <taxon>Eukaryota</taxon>
        <taxon>Metazoa</taxon>
        <taxon>Spiralia</taxon>
        <taxon>Lophotrochozoa</taxon>
        <taxon>Mollusca</taxon>
        <taxon>Bivalvia</taxon>
        <taxon>Autobranchia</taxon>
        <taxon>Pteriomorphia</taxon>
        <taxon>Ostreida</taxon>
        <taxon>Ostreoidea</taxon>
        <taxon>Ostreidae</taxon>
        <taxon>Magallana</taxon>
    </lineage>
</organism>
<evidence type="ECO:0000313" key="5">
    <source>
        <dbReference type="EnsemblMetazoa" id="G34466.14:cds"/>
    </source>
</evidence>
<evidence type="ECO:0000256" key="3">
    <source>
        <dbReference type="SAM" id="MobiDB-lite"/>
    </source>
</evidence>
<dbReference type="Proteomes" id="UP000005408">
    <property type="component" value="Unassembled WGS sequence"/>
</dbReference>
<evidence type="ECO:0000259" key="4">
    <source>
        <dbReference type="Pfam" id="PF13359"/>
    </source>
</evidence>
<accession>A0A8W8MIM5</accession>
<dbReference type="Pfam" id="PF13359">
    <property type="entry name" value="DDE_Tnp_4"/>
    <property type="match status" value="1"/>
</dbReference>
<proteinExistence type="predicted"/>
<reference evidence="5" key="1">
    <citation type="submission" date="2022-08" db="UniProtKB">
        <authorList>
            <consortium name="EnsemblMetazoa"/>
        </authorList>
    </citation>
    <scope>IDENTIFICATION</scope>
    <source>
        <strain evidence="5">05x7-T-G4-1.051#20</strain>
    </source>
</reference>
<feature type="compositionally biased region" description="Low complexity" evidence="3">
    <location>
        <begin position="160"/>
        <end position="178"/>
    </location>
</feature>
<sequence>MGKLRLLSLLTNPRPVKILVTIKKFARSLDLHNILLTMYNLQKKINHALSLRGRRDQTTITMTDTSSMHTSPPSINASVTTDNKRTSAGVLIDTHTHRTLSTVTHTQVQRSSRATRSHTQTSTPVADTHDHTSTGCTLTHPRISTPVIGTQDLTSITPKSSSTVNISTVNTSTPVSISHPAEKTNTTDKQNIDPGEEIRYDYGDENTPWERSDSELSDSSSNISLPSLEEFSTCANDEDAPISISSTDSFKETQSLHLSSQEDSIVILSSPESVSNSPTSKAYQDLSDSSSSSGHDFDQSVACEWVVTAVLIDLDLSLCSKPDNTQCHSLVGKAGNCIKFPRDVSSYKSRFFEIAGFPNVVGCVDGTQIKIKAPNVNEGEYVNRKGFHSLNVQMVCGPDFCITNVVAKWPGSVHDSRIFKESVLCREFENGHIQGMLLVVACCVLHNIGINRGDIISNSDDNDLNVAEDVDGVVDMGGNGKTVRDHIARNYF</sequence>
<protein>
    <recommendedName>
        <fullName evidence="4">DDE Tnp4 domain-containing protein</fullName>
    </recommendedName>
</protein>
<dbReference type="GO" id="GO:0046872">
    <property type="term" value="F:metal ion binding"/>
    <property type="evidence" value="ECO:0007669"/>
    <property type="project" value="UniProtKB-KW"/>
</dbReference>
<dbReference type="EnsemblMetazoa" id="G34466.14">
    <property type="protein sequence ID" value="G34466.14:cds"/>
    <property type="gene ID" value="G34466"/>
</dbReference>
<comment type="cofactor">
    <cofactor evidence="1">
        <name>a divalent metal cation</name>
        <dbReference type="ChEBI" id="CHEBI:60240"/>
    </cofactor>
</comment>
<feature type="compositionally biased region" description="Basic and acidic residues" evidence="3">
    <location>
        <begin position="196"/>
        <end position="214"/>
    </location>
</feature>
<feature type="region of interest" description="Disordered" evidence="3">
    <location>
        <begin position="63"/>
        <end position="83"/>
    </location>
</feature>
<dbReference type="AlphaFoldDB" id="A0A8W8MIM5"/>
<name>A0A8W8MIM5_MAGGI</name>
<keyword evidence="6" id="KW-1185">Reference proteome</keyword>
<evidence type="ECO:0000256" key="1">
    <source>
        <dbReference type="ARBA" id="ARBA00001968"/>
    </source>
</evidence>
<feature type="compositionally biased region" description="Polar residues" evidence="3">
    <location>
        <begin position="101"/>
        <end position="125"/>
    </location>
</feature>
<feature type="domain" description="DDE Tnp4" evidence="4">
    <location>
        <begin position="364"/>
        <end position="433"/>
    </location>
</feature>
<evidence type="ECO:0000256" key="2">
    <source>
        <dbReference type="ARBA" id="ARBA00022723"/>
    </source>
</evidence>
<feature type="compositionally biased region" description="Polar residues" evidence="3">
    <location>
        <begin position="63"/>
        <end position="81"/>
    </location>
</feature>
<feature type="compositionally biased region" description="Polar residues" evidence="3">
    <location>
        <begin position="147"/>
        <end position="159"/>
    </location>
</feature>